<name>A0A5M6CRM0_9BACT</name>
<evidence type="ECO:0000256" key="3">
    <source>
        <dbReference type="ARBA" id="ARBA00023002"/>
    </source>
</evidence>
<dbReference type="CDD" id="cd07130">
    <property type="entry name" value="ALDH_F7_AASADH"/>
    <property type="match status" value="1"/>
</dbReference>
<comment type="similarity">
    <text evidence="1 7">Belongs to the aldehyde dehydrogenase family.</text>
</comment>
<dbReference type="FunFam" id="3.40.309.10:FF:000018">
    <property type="entry name" value="Alpha-aminoadipic semialdehyde dehydrogenase"/>
    <property type="match status" value="1"/>
</dbReference>
<proteinExistence type="inferred from homology"/>
<dbReference type="Pfam" id="PF00171">
    <property type="entry name" value="Aldedh"/>
    <property type="match status" value="1"/>
</dbReference>
<keyword evidence="3 7" id="KW-0560">Oxidoreductase</keyword>
<dbReference type="InterPro" id="IPR016162">
    <property type="entry name" value="Ald_DH_N"/>
</dbReference>
<dbReference type="InterPro" id="IPR044638">
    <property type="entry name" value="ALDH7A1-like"/>
</dbReference>
<keyword evidence="10" id="KW-1185">Reference proteome</keyword>
<comment type="subunit">
    <text evidence="2">Homotetramer.</text>
</comment>
<evidence type="ECO:0000259" key="8">
    <source>
        <dbReference type="Pfam" id="PF00171"/>
    </source>
</evidence>
<evidence type="ECO:0000256" key="4">
    <source>
        <dbReference type="ARBA" id="ARBA00023027"/>
    </source>
</evidence>
<dbReference type="PROSITE" id="PS00687">
    <property type="entry name" value="ALDEHYDE_DEHYDR_GLU"/>
    <property type="match status" value="1"/>
</dbReference>
<dbReference type="PANTHER" id="PTHR43521">
    <property type="entry name" value="ALPHA-AMINOADIPIC SEMIALDEHYDE DEHYDROGENASE"/>
    <property type="match status" value="1"/>
</dbReference>
<dbReference type="SUPFAM" id="SSF53720">
    <property type="entry name" value="ALDH-like"/>
    <property type="match status" value="1"/>
</dbReference>
<dbReference type="InterPro" id="IPR029510">
    <property type="entry name" value="Ald_DH_CS_GLU"/>
</dbReference>
<dbReference type="EC" id="1.2.1.3" evidence="5"/>
<protein>
    <recommendedName>
        <fullName evidence="5">aldehyde dehydrogenase (NAD(+))</fullName>
        <ecNumber evidence="5">1.2.1.3</ecNumber>
    </recommendedName>
</protein>
<keyword evidence="4" id="KW-0520">NAD</keyword>
<evidence type="ECO:0000256" key="7">
    <source>
        <dbReference type="RuleBase" id="RU003345"/>
    </source>
</evidence>
<gene>
    <name evidence="9" type="ORF">F0919_02675</name>
</gene>
<organism evidence="9 10">
    <name type="scientific">Taibaiella lutea</name>
    <dbReference type="NCBI Taxonomy" id="2608001"/>
    <lineage>
        <taxon>Bacteria</taxon>
        <taxon>Pseudomonadati</taxon>
        <taxon>Bacteroidota</taxon>
        <taxon>Chitinophagia</taxon>
        <taxon>Chitinophagales</taxon>
        <taxon>Chitinophagaceae</taxon>
        <taxon>Taibaiella</taxon>
    </lineage>
</organism>
<evidence type="ECO:0000313" key="10">
    <source>
        <dbReference type="Proteomes" id="UP000323632"/>
    </source>
</evidence>
<sequence>MNIKKVLTSLGIEPMNPGASTGTKWIKGGGAVIESYSPVDGQLIAKTEEVNDKTYNKIIEKAQSAFTEWRSWPAPKRGEIVRQMGDELRKNKEALGSLVSYEMGKSLQEGLGEVQEMIDICDFAVGLSRQLYGLTMHSERPNHRMYEQYHPLGIVGIISAFNFPVAVWSWNAALAWICGDVCVWKPSPKTPLTATACQNIITSVLKKNNVPEGVSCLVQGNASGPLMSSDARVALVSFTGSTPVGREVGKTVAGRFGKSILELGGNNAVIVSEHADLKMVLTGTVFGAVGTAGQRCTSTRRLIVHESQYDKTIAVLKKAYSQLKIGDPLDSNNHVGPLIDKMAVESYLNAIEKAKQEGGKVLVPGGVLSGKGYESGCYVKPCIIEAKNEYAIVQHETFAPILYVLKYTDIEEAIAMQNAVPQGLSSSIFTNNLREAELFLSAKGSDCGIANVNIGTSGAEIGGAFGGEKETGGGRESGSDAWKAYMRRQTNTINYGSQLPLAQGIKFDV</sequence>
<evidence type="ECO:0000256" key="5">
    <source>
        <dbReference type="ARBA" id="ARBA00024226"/>
    </source>
</evidence>
<accession>A0A5M6CRM0</accession>
<evidence type="ECO:0000256" key="6">
    <source>
        <dbReference type="PROSITE-ProRule" id="PRU10007"/>
    </source>
</evidence>
<dbReference type="EMBL" id="VWSH01000001">
    <property type="protein sequence ID" value="KAA5536592.1"/>
    <property type="molecule type" value="Genomic_DNA"/>
</dbReference>
<evidence type="ECO:0000256" key="2">
    <source>
        <dbReference type="ARBA" id="ARBA00011881"/>
    </source>
</evidence>
<dbReference type="Proteomes" id="UP000323632">
    <property type="component" value="Unassembled WGS sequence"/>
</dbReference>
<dbReference type="InterPro" id="IPR016163">
    <property type="entry name" value="Ald_DH_C"/>
</dbReference>
<feature type="domain" description="Aldehyde dehydrogenase" evidence="8">
    <location>
        <begin position="25"/>
        <end position="490"/>
    </location>
</feature>
<evidence type="ECO:0000313" key="9">
    <source>
        <dbReference type="EMBL" id="KAA5536592.1"/>
    </source>
</evidence>
<dbReference type="AlphaFoldDB" id="A0A5M6CRM0"/>
<evidence type="ECO:0000256" key="1">
    <source>
        <dbReference type="ARBA" id="ARBA00009986"/>
    </source>
</evidence>
<dbReference type="InterPro" id="IPR016161">
    <property type="entry name" value="Ald_DH/histidinol_DH"/>
</dbReference>
<reference evidence="9 10" key="1">
    <citation type="submission" date="2019-09" db="EMBL/GenBank/DDBJ databases">
        <title>Genome sequence and assembly of Taibaiella sp.</title>
        <authorList>
            <person name="Chhetri G."/>
        </authorList>
    </citation>
    <scope>NUCLEOTIDE SEQUENCE [LARGE SCALE GENOMIC DNA]</scope>
    <source>
        <strain evidence="9 10">KVB11</strain>
    </source>
</reference>
<dbReference type="PANTHER" id="PTHR43521:SF1">
    <property type="entry name" value="ALPHA-AMINOADIPIC SEMIALDEHYDE DEHYDROGENASE"/>
    <property type="match status" value="1"/>
</dbReference>
<dbReference type="RefSeq" id="WP_150031169.1">
    <property type="nucleotide sequence ID" value="NZ_VWSH01000001.1"/>
</dbReference>
<dbReference type="Gene3D" id="3.40.605.10">
    <property type="entry name" value="Aldehyde Dehydrogenase, Chain A, domain 1"/>
    <property type="match status" value="1"/>
</dbReference>
<dbReference type="GO" id="GO:0004029">
    <property type="term" value="F:aldehyde dehydrogenase (NAD+) activity"/>
    <property type="evidence" value="ECO:0007669"/>
    <property type="project" value="UniProtKB-EC"/>
</dbReference>
<comment type="caution">
    <text evidence="9">The sequence shown here is derived from an EMBL/GenBank/DDBJ whole genome shotgun (WGS) entry which is preliminary data.</text>
</comment>
<feature type="active site" evidence="6">
    <location>
        <position position="262"/>
    </location>
</feature>
<dbReference type="InterPro" id="IPR015590">
    <property type="entry name" value="Aldehyde_DH_dom"/>
</dbReference>
<dbReference type="Gene3D" id="3.40.309.10">
    <property type="entry name" value="Aldehyde Dehydrogenase, Chain A, domain 2"/>
    <property type="match status" value="1"/>
</dbReference>